<dbReference type="RefSeq" id="WP_036194600.1">
    <property type="nucleotide sequence ID" value="NZ_AVPS01000007.1"/>
</dbReference>
<gene>
    <name evidence="2" type="ORF">N792_11475</name>
</gene>
<organism evidence="2 3">
    <name type="scientific">Lysobacter concretionis Ko07 = DSM 16239</name>
    <dbReference type="NCBI Taxonomy" id="1122185"/>
    <lineage>
        <taxon>Bacteria</taxon>
        <taxon>Pseudomonadati</taxon>
        <taxon>Pseudomonadota</taxon>
        <taxon>Gammaproteobacteria</taxon>
        <taxon>Lysobacterales</taxon>
        <taxon>Lysobacteraceae</taxon>
        <taxon>Novilysobacter</taxon>
    </lineage>
</organism>
<name>A0A0A0EK76_9GAMM</name>
<dbReference type="AlphaFoldDB" id="A0A0A0EK76"/>
<comment type="caution">
    <text evidence="2">The sequence shown here is derived from an EMBL/GenBank/DDBJ whole genome shotgun (WGS) entry which is preliminary data.</text>
</comment>
<dbReference type="STRING" id="1122185.N792_11475"/>
<evidence type="ECO:0000313" key="2">
    <source>
        <dbReference type="EMBL" id="KGM51351.1"/>
    </source>
</evidence>
<accession>A0A0A0EK76</accession>
<protein>
    <submittedName>
        <fullName evidence="2">Uncharacterized protein</fullName>
    </submittedName>
</protein>
<feature type="region of interest" description="Disordered" evidence="1">
    <location>
        <begin position="33"/>
        <end position="56"/>
    </location>
</feature>
<dbReference type="EMBL" id="AVPS01000007">
    <property type="protein sequence ID" value="KGM51351.1"/>
    <property type="molecule type" value="Genomic_DNA"/>
</dbReference>
<keyword evidence="3" id="KW-1185">Reference proteome</keyword>
<sequence>MKRSIVSIATRQNPAAIAPVSAATSAGQAALANTPQAQYEPRRRSSQQAAGYYTGGGTYLNRSRRSGFGSRSSMFRIS</sequence>
<proteinExistence type="predicted"/>
<evidence type="ECO:0000313" key="3">
    <source>
        <dbReference type="Proteomes" id="UP000030017"/>
    </source>
</evidence>
<dbReference type="Proteomes" id="UP000030017">
    <property type="component" value="Unassembled WGS sequence"/>
</dbReference>
<reference evidence="2 3" key="1">
    <citation type="submission" date="2013-08" db="EMBL/GenBank/DDBJ databases">
        <title>Genome sequencing of Lysobacter.</title>
        <authorList>
            <person name="Zhang S."/>
            <person name="Wang G."/>
        </authorList>
    </citation>
    <scope>NUCLEOTIDE SEQUENCE [LARGE SCALE GENOMIC DNA]</scope>
    <source>
        <strain evidence="2 3">Ko07</strain>
    </source>
</reference>
<evidence type="ECO:0000256" key="1">
    <source>
        <dbReference type="SAM" id="MobiDB-lite"/>
    </source>
</evidence>